<dbReference type="GO" id="GO:0046872">
    <property type="term" value="F:metal ion binding"/>
    <property type="evidence" value="ECO:0007669"/>
    <property type="project" value="UniProtKB-KW"/>
</dbReference>
<evidence type="ECO:0000313" key="7">
    <source>
        <dbReference type="EMBL" id="HHS28974.1"/>
    </source>
</evidence>
<dbReference type="Pfam" id="PF08240">
    <property type="entry name" value="ADH_N"/>
    <property type="match status" value="1"/>
</dbReference>
<feature type="domain" description="Alcohol dehydrogenase-like N-terminal" evidence="6">
    <location>
        <begin position="21"/>
        <end position="126"/>
    </location>
</feature>
<dbReference type="AlphaFoldDB" id="A0A7V6DPA9"/>
<keyword evidence="3" id="KW-0479">Metal-binding</keyword>
<dbReference type="PANTHER" id="PTHR43350">
    <property type="entry name" value="NAD-DEPENDENT ALCOHOL DEHYDROGENASE"/>
    <property type="match status" value="1"/>
</dbReference>
<dbReference type="GO" id="GO:0016491">
    <property type="term" value="F:oxidoreductase activity"/>
    <property type="evidence" value="ECO:0007669"/>
    <property type="project" value="UniProtKB-KW"/>
</dbReference>
<dbReference type="SUPFAM" id="SSF51735">
    <property type="entry name" value="NAD(P)-binding Rossmann-fold domains"/>
    <property type="match status" value="1"/>
</dbReference>
<sequence length="325" mass="34456">MQALYLDGTLTLKEVPRTEPGPGEALVRLRLAGVCRTDLEVLQGYHDFRGIPGHEFVGEVLGPPTSPLLGQRVAGEINIACGVCPRCRRGLARHCRERLVLGLKGHDGAFAEYLTLPESNLHPVPEGLADEAAVFTEPLAAALSVSEAAPAALTQRVLVIGDGTLGLLISFTLALRGLETHLAGHHRDHLRLAEPYGVAVWLEQELPPGEFDLVVEASGSSGGLALALARVRPRGTVVMKSTFVGQAPLDPALLVVPEIRLVGSRCGPFPAALRLLARGGLDPRPLISRVFPLSQGVAALDFARQKGTLKVLLAVSTSPGRIMPD</sequence>
<gene>
    <name evidence="7" type="ORF">ENV52_04655</name>
</gene>
<protein>
    <submittedName>
        <fullName evidence="7">Alcohol dehydrogenase</fullName>
    </submittedName>
</protein>
<dbReference type="CDD" id="cd08242">
    <property type="entry name" value="MDR_like"/>
    <property type="match status" value="1"/>
</dbReference>
<dbReference type="InterPro" id="IPR036291">
    <property type="entry name" value="NAD(P)-bd_dom_sf"/>
</dbReference>
<organism evidence="7">
    <name type="scientific">Desulfobacca acetoxidans</name>
    <dbReference type="NCBI Taxonomy" id="60893"/>
    <lineage>
        <taxon>Bacteria</taxon>
        <taxon>Pseudomonadati</taxon>
        <taxon>Thermodesulfobacteriota</taxon>
        <taxon>Desulfobaccia</taxon>
        <taxon>Desulfobaccales</taxon>
        <taxon>Desulfobaccaceae</taxon>
        <taxon>Desulfobacca</taxon>
    </lineage>
</organism>
<name>A0A7V6DPA9_9BACT</name>
<evidence type="ECO:0000256" key="5">
    <source>
        <dbReference type="ARBA" id="ARBA00023002"/>
    </source>
</evidence>
<evidence type="ECO:0000256" key="1">
    <source>
        <dbReference type="ARBA" id="ARBA00001947"/>
    </source>
</evidence>
<dbReference type="EMBL" id="DTGR01000073">
    <property type="protein sequence ID" value="HHS28974.1"/>
    <property type="molecule type" value="Genomic_DNA"/>
</dbReference>
<keyword evidence="4" id="KW-0862">Zinc</keyword>
<dbReference type="SUPFAM" id="SSF50129">
    <property type="entry name" value="GroES-like"/>
    <property type="match status" value="1"/>
</dbReference>
<evidence type="ECO:0000256" key="3">
    <source>
        <dbReference type="ARBA" id="ARBA00022723"/>
    </source>
</evidence>
<evidence type="ECO:0000256" key="4">
    <source>
        <dbReference type="ARBA" id="ARBA00022833"/>
    </source>
</evidence>
<dbReference type="Gene3D" id="3.40.50.720">
    <property type="entry name" value="NAD(P)-binding Rossmann-like Domain"/>
    <property type="match status" value="1"/>
</dbReference>
<evidence type="ECO:0000256" key="2">
    <source>
        <dbReference type="ARBA" id="ARBA00008072"/>
    </source>
</evidence>
<evidence type="ECO:0000259" key="6">
    <source>
        <dbReference type="Pfam" id="PF08240"/>
    </source>
</evidence>
<comment type="caution">
    <text evidence="7">The sequence shown here is derived from an EMBL/GenBank/DDBJ whole genome shotgun (WGS) entry which is preliminary data.</text>
</comment>
<dbReference type="Gene3D" id="3.90.180.10">
    <property type="entry name" value="Medium-chain alcohol dehydrogenases, catalytic domain"/>
    <property type="match status" value="1"/>
</dbReference>
<dbReference type="InterPro" id="IPR013154">
    <property type="entry name" value="ADH-like_N"/>
</dbReference>
<reference evidence="7" key="1">
    <citation type="journal article" date="2020" name="mSystems">
        <title>Genome- and Community-Level Interaction Insights into Carbon Utilization and Element Cycling Functions of Hydrothermarchaeota in Hydrothermal Sediment.</title>
        <authorList>
            <person name="Zhou Z."/>
            <person name="Liu Y."/>
            <person name="Xu W."/>
            <person name="Pan J."/>
            <person name="Luo Z.H."/>
            <person name="Li M."/>
        </authorList>
    </citation>
    <scope>NUCLEOTIDE SEQUENCE [LARGE SCALE GENOMIC DNA]</scope>
    <source>
        <strain evidence="7">SpSt-767</strain>
    </source>
</reference>
<dbReference type="PANTHER" id="PTHR43350:SF2">
    <property type="entry name" value="GROES-LIKE ZINC-BINDING ALCOHOL DEHYDROGENASE FAMILY PROTEIN"/>
    <property type="match status" value="1"/>
</dbReference>
<comment type="similarity">
    <text evidence="2">Belongs to the zinc-containing alcohol dehydrogenase family.</text>
</comment>
<comment type="cofactor">
    <cofactor evidence="1">
        <name>Zn(2+)</name>
        <dbReference type="ChEBI" id="CHEBI:29105"/>
    </cofactor>
</comment>
<keyword evidence="5" id="KW-0560">Oxidoreductase</keyword>
<accession>A0A7V6DPA9</accession>
<dbReference type="InterPro" id="IPR011032">
    <property type="entry name" value="GroES-like_sf"/>
</dbReference>
<proteinExistence type="inferred from homology"/>